<dbReference type="EMBL" id="WSRP01000041">
    <property type="protein sequence ID" value="MVX57696.1"/>
    <property type="molecule type" value="Genomic_DNA"/>
</dbReference>
<comment type="function">
    <text evidence="13">Required for the insertion and/or proper folding and/or complex formation of integral membrane proteins into the membrane. Involved in integration of membrane proteins that insert both dependently and independently of the Sec translocase complex, as well as at least some lipoproteins. Aids folding of multispanning membrane proteins.</text>
</comment>
<feature type="transmembrane region" description="Helical" evidence="13">
    <location>
        <begin position="514"/>
        <end position="539"/>
    </location>
</feature>
<dbReference type="PANTHER" id="PTHR12428">
    <property type="entry name" value="OXA1"/>
    <property type="match status" value="1"/>
</dbReference>
<dbReference type="NCBIfam" id="TIGR03592">
    <property type="entry name" value="yidC_oxa1_cterm"/>
    <property type="match status" value="1"/>
</dbReference>
<dbReference type="OrthoDB" id="9780552at2"/>
<evidence type="ECO:0000256" key="1">
    <source>
        <dbReference type="ARBA" id="ARBA00004429"/>
    </source>
</evidence>
<dbReference type="PANTHER" id="PTHR12428:SF65">
    <property type="entry name" value="CYTOCHROME C OXIDASE ASSEMBLY PROTEIN COX18, MITOCHONDRIAL"/>
    <property type="match status" value="1"/>
</dbReference>
<keyword evidence="10 13" id="KW-0143">Chaperone</keyword>
<evidence type="ECO:0000259" key="16">
    <source>
        <dbReference type="Pfam" id="PF14849"/>
    </source>
</evidence>
<comment type="caution">
    <text evidence="17">The sequence shown here is derived from an EMBL/GenBank/DDBJ whole genome shotgun (WGS) entry which is preliminary data.</text>
</comment>
<reference evidence="17 18" key="1">
    <citation type="submission" date="2019-12" db="EMBL/GenBank/DDBJ databases">
        <title>Microbes associate with the intestines of laboratory mice.</title>
        <authorList>
            <person name="Navarre W."/>
            <person name="Wong E."/>
        </authorList>
    </citation>
    <scope>NUCLEOTIDE SEQUENCE [LARGE SCALE GENOMIC DNA]</scope>
    <source>
        <strain evidence="17 18">NM82_D38</strain>
    </source>
</reference>
<feature type="transmembrane region" description="Helical" evidence="13">
    <location>
        <begin position="375"/>
        <end position="398"/>
    </location>
</feature>
<dbReference type="Gene3D" id="2.70.98.90">
    <property type="match status" value="1"/>
</dbReference>
<keyword evidence="7 13" id="KW-0653">Protein transport</keyword>
<dbReference type="AlphaFoldDB" id="A0A6L6YJ39"/>
<dbReference type="Pfam" id="PF14849">
    <property type="entry name" value="YidC_periplas"/>
    <property type="match status" value="1"/>
</dbReference>
<comment type="subunit">
    <text evidence="13">Interacts with the Sec translocase complex via SecD. Specifically interacts with transmembrane segments of nascent integral membrane proteins during membrane integration.</text>
</comment>
<keyword evidence="8 13" id="KW-1133">Transmembrane helix</keyword>
<dbReference type="GO" id="GO:0015031">
    <property type="term" value="P:protein transport"/>
    <property type="evidence" value="ECO:0007669"/>
    <property type="project" value="UniProtKB-KW"/>
</dbReference>
<dbReference type="InterPro" id="IPR028053">
    <property type="entry name" value="Membr_insert_YidC_N"/>
</dbReference>
<evidence type="ECO:0000259" key="15">
    <source>
        <dbReference type="Pfam" id="PF02096"/>
    </source>
</evidence>
<dbReference type="NCBIfam" id="TIGR03593">
    <property type="entry name" value="yidC_nterm"/>
    <property type="match status" value="1"/>
</dbReference>
<accession>A0A6L6YJ39</accession>
<dbReference type="GO" id="GO:0032977">
    <property type="term" value="F:membrane insertase activity"/>
    <property type="evidence" value="ECO:0007669"/>
    <property type="project" value="InterPro"/>
</dbReference>
<evidence type="ECO:0000256" key="9">
    <source>
        <dbReference type="ARBA" id="ARBA00023136"/>
    </source>
</evidence>
<keyword evidence="4 13" id="KW-0813">Transport</keyword>
<dbReference type="NCBIfam" id="NF002352">
    <property type="entry name" value="PRK01318.1-3"/>
    <property type="match status" value="1"/>
</dbReference>
<keyword evidence="6 13" id="KW-0812">Transmembrane</keyword>
<keyword evidence="5 13" id="KW-1003">Cell membrane</keyword>
<dbReference type="InterPro" id="IPR038221">
    <property type="entry name" value="YidC_periplasmic_sf"/>
</dbReference>
<dbReference type="InterPro" id="IPR019998">
    <property type="entry name" value="Membr_insert_YidC"/>
</dbReference>
<dbReference type="CDD" id="cd20070">
    <property type="entry name" value="5TM_YidC_Alb3"/>
    <property type="match status" value="1"/>
</dbReference>
<comment type="subcellular location">
    <subcellularLocation>
        <location evidence="1">Cell inner membrane</location>
        <topology evidence="1">Multi-pass membrane protein</topology>
    </subcellularLocation>
    <subcellularLocation>
        <location evidence="13">Cell membrane</location>
        <topology evidence="13">Multi-pass membrane protein</topology>
    </subcellularLocation>
</comment>
<evidence type="ECO:0000256" key="8">
    <source>
        <dbReference type="ARBA" id="ARBA00022989"/>
    </source>
</evidence>
<feature type="domain" description="Membrane insertase YidC/Oxa/ALB C-terminal" evidence="15">
    <location>
        <begin position="375"/>
        <end position="553"/>
    </location>
</feature>
<protein>
    <recommendedName>
        <fullName evidence="3 13">Membrane protein insertase YidC</fullName>
    </recommendedName>
    <alternativeName>
        <fullName evidence="12 13">Foldase YidC</fullName>
    </alternativeName>
    <alternativeName>
        <fullName evidence="11 13">Membrane integrase YidC</fullName>
    </alternativeName>
    <alternativeName>
        <fullName evidence="13">Membrane protein YidC</fullName>
    </alternativeName>
</protein>
<name>A0A6L6YJ39_9BURK</name>
<dbReference type="InterPro" id="IPR047196">
    <property type="entry name" value="YidC_ALB_C"/>
</dbReference>
<feature type="transmembrane region" description="Helical" evidence="13">
    <location>
        <begin position="438"/>
        <end position="465"/>
    </location>
</feature>
<evidence type="ECO:0000256" key="2">
    <source>
        <dbReference type="ARBA" id="ARBA00010527"/>
    </source>
</evidence>
<sequence length="565" mass="62524">MGSDIQRALLWILFGLSAFMLYDRWEVYNGKPPLFGPETQQTQNVSAPQGSADTPQASTASALPTETAAAPKADLVHIETDLLNLSIDPTGAVIVGSELRKEKQTTPWTDTGLVGMVLGNKPEAPKDVVLFTQEKGRTYLAQTGLIGGPYPTHKTAFKLVPGPLKLADGQDSLTVKFEGESGGVKVIKAYTFERGHYGIKVSHEVVNNTGNDITPSIYFQLTRDGDKPEGEGAMVNSYTGAAVYTDKEKFQKVSFSDIADGDRDFQAKADNGWIAMIQHYFVSAWVPTPGVERENYTRKVGDKLYAIGSIEQINTIPSGSSKTMDAVLYSGPQDQTRLDAIAPGLSLVVDYGWLTFLAKPIYWLLSFLHGIVGNWGWAIVLLTCIVKAVLYPLSLAGYRSMAKMKDLGPRMKALKEKYGDDKQRLNMAMMEMYKTEKINPVGGCLPILLQLPVFLALYWVLLASVELRDAPWIFWVTDLAAPDPWFILPILMIITMVIQFKLNPTPPDPVQAKMMAIMPFVFGIMFIFFASGLVLYWLVNNILSIVQQYLVNKQIAADRIKKQTN</sequence>
<evidence type="ECO:0000256" key="11">
    <source>
        <dbReference type="ARBA" id="ARBA00033245"/>
    </source>
</evidence>
<evidence type="ECO:0000256" key="6">
    <source>
        <dbReference type="ARBA" id="ARBA00022692"/>
    </source>
</evidence>
<evidence type="ECO:0000313" key="18">
    <source>
        <dbReference type="Proteomes" id="UP000472580"/>
    </source>
</evidence>
<feature type="compositionally biased region" description="Polar residues" evidence="14">
    <location>
        <begin position="38"/>
        <end position="60"/>
    </location>
</feature>
<gene>
    <name evidence="13 17" type="primary">yidC</name>
    <name evidence="17" type="ORF">E5987_10900</name>
</gene>
<dbReference type="GO" id="GO:0005886">
    <property type="term" value="C:plasma membrane"/>
    <property type="evidence" value="ECO:0007669"/>
    <property type="project" value="UniProtKB-SubCell"/>
</dbReference>
<evidence type="ECO:0000256" key="7">
    <source>
        <dbReference type="ARBA" id="ARBA00022927"/>
    </source>
</evidence>
<evidence type="ECO:0000256" key="12">
    <source>
        <dbReference type="ARBA" id="ARBA00033342"/>
    </source>
</evidence>
<evidence type="ECO:0000256" key="3">
    <source>
        <dbReference type="ARBA" id="ARBA00015325"/>
    </source>
</evidence>
<dbReference type="GO" id="GO:0051205">
    <property type="term" value="P:protein insertion into membrane"/>
    <property type="evidence" value="ECO:0007669"/>
    <property type="project" value="TreeGrafter"/>
</dbReference>
<evidence type="ECO:0000256" key="13">
    <source>
        <dbReference type="HAMAP-Rule" id="MF_01810"/>
    </source>
</evidence>
<feature type="region of interest" description="Disordered" evidence="14">
    <location>
        <begin position="36"/>
        <end position="60"/>
    </location>
</feature>
<proteinExistence type="inferred from homology"/>
<dbReference type="Proteomes" id="UP000472580">
    <property type="component" value="Unassembled WGS sequence"/>
</dbReference>
<evidence type="ECO:0000256" key="5">
    <source>
        <dbReference type="ARBA" id="ARBA00022475"/>
    </source>
</evidence>
<evidence type="ECO:0000256" key="4">
    <source>
        <dbReference type="ARBA" id="ARBA00022448"/>
    </source>
</evidence>
<organism evidence="17 18">
    <name type="scientific">Parasutterella muris</name>
    <dbReference type="NCBI Taxonomy" id="2565572"/>
    <lineage>
        <taxon>Bacteria</taxon>
        <taxon>Pseudomonadati</taxon>
        <taxon>Pseudomonadota</taxon>
        <taxon>Betaproteobacteria</taxon>
        <taxon>Burkholderiales</taxon>
        <taxon>Sutterellaceae</taxon>
        <taxon>Parasutterella</taxon>
    </lineage>
</organism>
<dbReference type="HAMAP" id="MF_01810">
    <property type="entry name" value="YidC_type1"/>
    <property type="match status" value="1"/>
</dbReference>
<dbReference type="PRINTS" id="PR01900">
    <property type="entry name" value="YIDCPROTEIN"/>
</dbReference>
<feature type="transmembrane region" description="Helical" evidence="13">
    <location>
        <begin position="485"/>
        <end position="502"/>
    </location>
</feature>
<dbReference type="RefSeq" id="WP_160336110.1">
    <property type="nucleotide sequence ID" value="NZ_CALPCR010000016.1"/>
</dbReference>
<evidence type="ECO:0000313" key="17">
    <source>
        <dbReference type="EMBL" id="MVX57696.1"/>
    </source>
</evidence>
<feature type="domain" description="Membrane insertase YidC N-terminal" evidence="16">
    <location>
        <begin position="76"/>
        <end position="364"/>
    </location>
</feature>
<dbReference type="InterPro" id="IPR028055">
    <property type="entry name" value="YidC/Oxa/ALB_C"/>
</dbReference>
<evidence type="ECO:0000256" key="10">
    <source>
        <dbReference type="ARBA" id="ARBA00023186"/>
    </source>
</evidence>
<keyword evidence="18" id="KW-1185">Reference proteome</keyword>
<dbReference type="Pfam" id="PF02096">
    <property type="entry name" value="60KD_IMP"/>
    <property type="match status" value="1"/>
</dbReference>
<evidence type="ECO:0000256" key="14">
    <source>
        <dbReference type="SAM" id="MobiDB-lite"/>
    </source>
</evidence>
<keyword evidence="9 13" id="KW-0472">Membrane</keyword>
<dbReference type="CDD" id="cd19961">
    <property type="entry name" value="EcYidC-like_peri"/>
    <property type="match status" value="1"/>
</dbReference>
<dbReference type="InterPro" id="IPR001708">
    <property type="entry name" value="YidC/ALB3/OXA1/COX18"/>
</dbReference>
<dbReference type="PRINTS" id="PR00701">
    <property type="entry name" value="60KDINNERMP"/>
</dbReference>
<comment type="similarity">
    <text evidence="2 13">Belongs to the OXA1/ALB3/YidC family. Type 1 subfamily.</text>
</comment>